<dbReference type="SUPFAM" id="SSF53098">
    <property type="entry name" value="Ribonuclease H-like"/>
    <property type="match status" value="1"/>
</dbReference>
<dbReference type="Gene3D" id="3.30.420.10">
    <property type="entry name" value="Ribonuclease H-like superfamily/Ribonuclease H"/>
    <property type="match status" value="1"/>
</dbReference>
<dbReference type="InterPro" id="IPR025948">
    <property type="entry name" value="HTH-like_dom"/>
</dbReference>
<evidence type="ECO:0000313" key="4">
    <source>
        <dbReference type="Proteomes" id="UP000228987"/>
    </source>
</evidence>
<dbReference type="PANTHER" id="PTHR47515:SF2">
    <property type="entry name" value="INTEGRASE CORE DOMAIN PROTEIN"/>
    <property type="match status" value="1"/>
</dbReference>
<dbReference type="InterPro" id="IPR001584">
    <property type="entry name" value="Integrase_cat-core"/>
</dbReference>
<comment type="similarity">
    <text evidence="1">Belongs to the transposase 8 family.</text>
</comment>
<dbReference type="GO" id="GO:0003677">
    <property type="term" value="F:DNA binding"/>
    <property type="evidence" value="ECO:0007669"/>
    <property type="project" value="InterPro"/>
</dbReference>
<sequence length="371" mass="43267">MKKTRFTETQIVNVLKEVETGLKVDEICRKHGISPGTYYNWKSKYGGMEASDVKKLKDTQDENSKLKRMFADLSLENLALKDLLGKKALTTAERREAVGHLISFGLSIVKACTALTLSRATFYRKPRDWRKADAEVIDGLNDILHKSPQSGFWKCYTRLRLKGFKWNHKRVYRVYCLMGLNLKRRAKRVLPKRVPKPLEVIDYPNKQWALDFMYDTLYCGKSFRTLNVIDEGTRECLAIEVDTSLPAQRVVRVLEQLEEERGLPHQIRVDNGPELISATLTDWCDDRNIELAYIKPGKPQQNGFVERFNGSFRREFLDVYLFENLRQVRDMSWVWRLDYNDERPHESLGDLPPSVYRQKLLMENSNLGLSH</sequence>
<dbReference type="GO" id="GO:0004803">
    <property type="term" value="F:transposase activity"/>
    <property type="evidence" value="ECO:0007669"/>
    <property type="project" value="InterPro"/>
</dbReference>
<proteinExistence type="inferred from homology"/>
<dbReference type="Pfam" id="PF13276">
    <property type="entry name" value="HTH_21"/>
    <property type="match status" value="1"/>
</dbReference>
<organism evidence="3 4">
    <name type="scientific">SAR86 cluster bacterium</name>
    <dbReference type="NCBI Taxonomy" id="2030880"/>
    <lineage>
        <taxon>Bacteria</taxon>
        <taxon>Pseudomonadati</taxon>
        <taxon>Pseudomonadota</taxon>
        <taxon>Gammaproteobacteria</taxon>
        <taxon>SAR86 cluster</taxon>
    </lineage>
</organism>
<dbReference type="SUPFAM" id="SSF46689">
    <property type="entry name" value="Homeodomain-like"/>
    <property type="match status" value="1"/>
</dbReference>
<dbReference type="GO" id="GO:0015074">
    <property type="term" value="P:DNA integration"/>
    <property type="evidence" value="ECO:0007669"/>
    <property type="project" value="InterPro"/>
</dbReference>
<comment type="caution">
    <text evidence="3">The sequence shown here is derived from an EMBL/GenBank/DDBJ whole genome shotgun (WGS) entry which is preliminary data.</text>
</comment>
<dbReference type="Pfam" id="PF13683">
    <property type="entry name" value="rve_3"/>
    <property type="match status" value="1"/>
</dbReference>
<dbReference type="EMBL" id="NVWI01000012">
    <property type="protein sequence ID" value="PCJ39835.1"/>
    <property type="molecule type" value="Genomic_DNA"/>
</dbReference>
<dbReference type="Proteomes" id="UP000228987">
    <property type="component" value="Unassembled WGS sequence"/>
</dbReference>
<evidence type="ECO:0000259" key="2">
    <source>
        <dbReference type="PROSITE" id="PS50994"/>
    </source>
</evidence>
<dbReference type="InterPro" id="IPR048020">
    <property type="entry name" value="Transpos_IS3"/>
</dbReference>
<dbReference type="InterPro" id="IPR009057">
    <property type="entry name" value="Homeodomain-like_sf"/>
</dbReference>
<dbReference type="Pfam" id="PF01527">
    <property type="entry name" value="HTH_Tnp_1"/>
    <property type="match status" value="1"/>
</dbReference>
<reference evidence="4" key="1">
    <citation type="submission" date="2017-08" db="EMBL/GenBank/DDBJ databases">
        <title>A dynamic microbial community with high functional redundancy inhabits the cold, oxic subseafloor aquifer.</title>
        <authorList>
            <person name="Tully B.J."/>
            <person name="Wheat C.G."/>
            <person name="Glazer B.T."/>
            <person name="Huber J.A."/>
        </authorList>
    </citation>
    <scope>NUCLEOTIDE SEQUENCE [LARGE SCALE GENOMIC DNA]</scope>
</reference>
<feature type="domain" description="Integrase catalytic" evidence="2">
    <location>
        <begin position="200"/>
        <end position="360"/>
    </location>
</feature>
<evidence type="ECO:0000256" key="1">
    <source>
        <dbReference type="ARBA" id="ARBA00009964"/>
    </source>
</evidence>
<gene>
    <name evidence="3" type="ORF">COA71_13200</name>
</gene>
<dbReference type="InterPro" id="IPR002514">
    <property type="entry name" value="Transposase_8"/>
</dbReference>
<dbReference type="PROSITE" id="PS50994">
    <property type="entry name" value="INTEGRASE"/>
    <property type="match status" value="1"/>
</dbReference>
<protein>
    <submittedName>
        <fullName evidence="3">IS3 family transposase</fullName>
    </submittedName>
</protein>
<dbReference type="InterPro" id="IPR012337">
    <property type="entry name" value="RNaseH-like_sf"/>
</dbReference>
<dbReference type="NCBIfam" id="NF033516">
    <property type="entry name" value="transpos_IS3"/>
    <property type="match status" value="1"/>
</dbReference>
<dbReference type="InterPro" id="IPR036397">
    <property type="entry name" value="RNaseH_sf"/>
</dbReference>
<dbReference type="Gene3D" id="1.10.10.10">
    <property type="entry name" value="Winged helix-like DNA-binding domain superfamily/Winged helix DNA-binding domain"/>
    <property type="match status" value="1"/>
</dbReference>
<accession>A0A2A5C8C1</accession>
<evidence type="ECO:0000313" key="3">
    <source>
        <dbReference type="EMBL" id="PCJ39835.1"/>
    </source>
</evidence>
<name>A0A2A5C8C1_9GAMM</name>
<dbReference type="GO" id="GO:0006313">
    <property type="term" value="P:DNA transposition"/>
    <property type="evidence" value="ECO:0007669"/>
    <property type="project" value="InterPro"/>
</dbReference>
<dbReference type="AlphaFoldDB" id="A0A2A5C8C1"/>
<dbReference type="InterPro" id="IPR036388">
    <property type="entry name" value="WH-like_DNA-bd_sf"/>
</dbReference>
<dbReference type="PANTHER" id="PTHR47515">
    <property type="entry name" value="LOW CALCIUM RESPONSE LOCUS PROTEIN T"/>
    <property type="match status" value="1"/>
</dbReference>